<keyword evidence="4" id="KW-0472">Membrane</keyword>
<evidence type="ECO:0000313" key="6">
    <source>
        <dbReference type="Proteomes" id="UP000281553"/>
    </source>
</evidence>
<keyword evidence="4" id="KW-0812">Transmembrane</keyword>
<gene>
    <name evidence="5" type="ORF">DILT_LOCUS18752</name>
</gene>
<keyword evidence="4" id="KW-1133">Transmembrane helix</keyword>
<feature type="transmembrane region" description="Helical" evidence="4">
    <location>
        <begin position="45"/>
        <end position="68"/>
    </location>
</feature>
<keyword evidence="2" id="KW-0808">Transferase</keyword>
<evidence type="ECO:0000256" key="3">
    <source>
        <dbReference type="ARBA" id="ARBA00022777"/>
    </source>
</evidence>
<evidence type="ECO:0000256" key="1">
    <source>
        <dbReference type="ARBA" id="ARBA00007374"/>
    </source>
</evidence>
<dbReference type="Proteomes" id="UP000281553">
    <property type="component" value="Unassembled WGS sequence"/>
</dbReference>
<accession>A0A3P7P0G9</accession>
<dbReference type="Pfam" id="PF03770">
    <property type="entry name" value="IPK"/>
    <property type="match status" value="1"/>
</dbReference>
<dbReference type="InterPro" id="IPR038286">
    <property type="entry name" value="IPK_sf"/>
</dbReference>
<evidence type="ECO:0000256" key="2">
    <source>
        <dbReference type="ARBA" id="ARBA00022679"/>
    </source>
</evidence>
<evidence type="ECO:0000256" key="4">
    <source>
        <dbReference type="SAM" id="Phobius"/>
    </source>
</evidence>
<keyword evidence="6" id="KW-1185">Reference proteome</keyword>
<dbReference type="SUPFAM" id="SSF56104">
    <property type="entry name" value="SAICAR synthase-like"/>
    <property type="match status" value="1"/>
</dbReference>
<name>A0A3P7P0G9_DIBLA</name>
<reference evidence="5 6" key="1">
    <citation type="submission" date="2018-11" db="EMBL/GenBank/DDBJ databases">
        <authorList>
            <consortium name="Pathogen Informatics"/>
        </authorList>
    </citation>
    <scope>NUCLEOTIDE SEQUENCE [LARGE SCALE GENOMIC DNA]</scope>
</reference>
<sequence length="70" mass="8142">MEDILKDMAHPNVCDIKVGRLSYLPGDSEDKIVREKAKYLWRDKLGFFITGMKVRIVLSYSSAFFHFISN</sequence>
<dbReference type="OrthoDB" id="338650at2759"/>
<comment type="similarity">
    <text evidence="1">Belongs to the inositol phosphokinase (IPK) family.</text>
</comment>
<organism evidence="5 6">
    <name type="scientific">Dibothriocephalus latus</name>
    <name type="common">Fish tapeworm</name>
    <name type="synonym">Diphyllobothrium latum</name>
    <dbReference type="NCBI Taxonomy" id="60516"/>
    <lineage>
        <taxon>Eukaryota</taxon>
        <taxon>Metazoa</taxon>
        <taxon>Spiralia</taxon>
        <taxon>Lophotrochozoa</taxon>
        <taxon>Platyhelminthes</taxon>
        <taxon>Cestoda</taxon>
        <taxon>Eucestoda</taxon>
        <taxon>Diphyllobothriidea</taxon>
        <taxon>Diphyllobothriidae</taxon>
        <taxon>Dibothriocephalus</taxon>
    </lineage>
</organism>
<dbReference type="AlphaFoldDB" id="A0A3P7P0G9"/>
<dbReference type="GO" id="GO:0032958">
    <property type="term" value="P:inositol phosphate biosynthetic process"/>
    <property type="evidence" value="ECO:0007669"/>
    <property type="project" value="InterPro"/>
</dbReference>
<protein>
    <recommendedName>
        <fullName evidence="7">Kinase</fullName>
    </recommendedName>
</protein>
<dbReference type="GO" id="GO:0016301">
    <property type="term" value="F:kinase activity"/>
    <property type="evidence" value="ECO:0007669"/>
    <property type="project" value="UniProtKB-KW"/>
</dbReference>
<keyword evidence="3" id="KW-0418">Kinase</keyword>
<dbReference type="InterPro" id="IPR005522">
    <property type="entry name" value="IPK"/>
</dbReference>
<dbReference type="Gene3D" id="3.30.470.160">
    <property type="entry name" value="Inositol polyphosphate kinase"/>
    <property type="match status" value="1"/>
</dbReference>
<evidence type="ECO:0000313" key="5">
    <source>
        <dbReference type="EMBL" id="VDN42158.1"/>
    </source>
</evidence>
<evidence type="ECO:0008006" key="7">
    <source>
        <dbReference type="Google" id="ProtNLM"/>
    </source>
</evidence>
<proteinExistence type="inferred from homology"/>
<dbReference type="EMBL" id="UYRU01103805">
    <property type="protein sequence ID" value="VDN42158.1"/>
    <property type="molecule type" value="Genomic_DNA"/>
</dbReference>